<evidence type="ECO:0000259" key="1">
    <source>
        <dbReference type="Pfam" id="PF20247"/>
    </source>
</evidence>
<dbReference type="eggNOG" id="ENOG502Z8K4">
    <property type="taxonomic scope" value="Bacteria"/>
</dbReference>
<protein>
    <recommendedName>
        <fullName evidence="1">DUF6602 domain-containing protein</fullName>
    </recommendedName>
</protein>
<dbReference type="Proteomes" id="UP000001317">
    <property type="component" value="Chromosome"/>
</dbReference>
<evidence type="ECO:0000313" key="2">
    <source>
        <dbReference type="EMBL" id="ABZ76201.1"/>
    </source>
</evidence>
<feature type="domain" description="DUF6602" evidence="1">
    <location>
        <begin position="37"/>
        <end position="143"/>
    </location>
</feature>
<proteinExistence type="predicted"/>
<dbReference type="InterPro" id="IPR046537">
    <property type="entry name" value="DUF6602"/>
</dbReference>
<dbReference type="KEGG" id="shl:Shal_1635"/>
<name>B0TP44_SHEHH</name>
<dbReference type="OrthoDB" id="9784378at2"/>
<accession>B0TP44</accession>
<dbReference type="EMBL" id="CP000931">
    <property type="protein sequence ID" value="ABZ76201.1"/>
    <property type="molecule type" value="Genomic_DNA"/>
</dbReference>
<organism evidence="2 3">
    <name type="scientific">Shewanella halifaxensis (strain HAW-EB4)</name>
    <dbReference type="NCBI Taxonomy" id="458817"/>
    <lineage>
        <taxon>Bacteria</taxon>
        <taxon>Pseudomonadati</taxon>
        <taxon>Pseudomonadota</taxon>
        <taxon>Gammaproteobacteria</taxon>
        <taxon>Alteromonadales</taxon>
        <taxon>Shewanellaceae</taxon>
        <taxon>Shewanella</taxon>
    </lineage>
</organism>
<dbReference type="AlphaFoldDB" id="B0TP44"/>
<dbReference type="Pfam" id="PF20247">
    <property type="entry name" value="DUF6602"/>
    <property type="match status" value="1"/>
</dbReference>
<sequence>MKDCYGQHGWKQFHRNRKDILDEFDKIYEQQANRPVKTAHGDAVEAYLRKWLSEFLPKKYAVTSGYIIPNLYDDSKILYHYDIIIYQVLEAPVLWTEGNYDNSQQGKYLAIPAKYVVAVYEVKSRLTKKSIVDSIDKLKEVNSFKEQLPATYHSGVIYVDLKESEVNKKNLIKDLYKGVNAHGFIGGMVLRYESDDTSTGVISLNSIEAPDSEDNLLPLAKKIDDLNIYMTENGNAQFAESGGGATVVYTGEYWAVSKSYGVRHISNNVFLSLSWSRSGFSEFCIRLINLLDGNYDPDKQITFGQIFERLPLKEASIQGSICIPQKPFLRLSIKKYNHSEIPTVTYNADEAQINFTVSLDNVGNFPVTVSDDGFKSTVDLAVGRKAEKVVSLKASIDEGKSIEDFRQKVESGKLIIPYRVVYHKQGENQEFMQVKKNVRVRATSVEGVS</sequence>
<dbReference type="HOGENOM" id="CLU_049314_0_0_6"/>
<dbReference type="RefSeq" id="WP_012276739.1">
    <property type="nucleotide sequence ID" value="NC_010334.1"/>
</dbReference>
<evidence type="ECO:0000313" key="3">
    <source>
        <dbReference type="Proteomes" id="UP000001317"/>
    </source>
</evidence>
<gene>
    <name evidence="2" type="ordered locus">Shal_1635</name>
</gene>
<reference evidence="2" key="1">
    <citation type="submission" date="2008-01" db="EMBL/GenBank/DDBJ databases">
        <title>Complete sequence of Shewanella halifaxensis HAW-EB4.</title>
        <authorList>
            <consortium name="US DOE Joint Genome Institute"/>
            <person name="Copeland A."/>
            <person name="Lucas S."/>
            <person name="Lapidus A."/>
            <person name="Glavina del Rio T."/>
            <person name="Dalin E."/>
            <person name="Tice H."/>
            <person name="Bruce D."/>
            <person name="Goodwin L."/>
            <person name="Pitluck S."/>
            <person name="Sims D."/>
            <person name="Brettin T."/>
            <person name="Detter J.C."/>
            <person name="Han C."/>
            <person name="Kuske C.R."/>
            <person name="Schmutz J."/>
            <person name="Larimer F."/>
            <person name="Land M."/>
            <person name="Hauser L."/>
            <person name="Kyrpides N."/>
            <person name="Kim E."/>
            <person name="Zhao J.-S."/>
            <person name="Richardson P."/>
        </authorList>
    </citation>
    <scope>NUCLEOTIDE SEQUENCE [LARGE SCALE GENOMIC DNA]</scope>
    <source>
        <strain evidence="2">HAW-EB4</strain>
    </source>
</reference>
<dbReference type="CDD" id="cd21173">
    <property type="entry name" value="NucC-like"/>
    <property type="match status" value="1"/>
</dbReference>
<keyword evidence="3" id="KW-1185">Reference proteome</keyword>